<dbReference type="Proteomes" id="UP001208692">
    <property type="component" value="Unassembled WGS sequence"/>
</dbReference>
<dbReference type="SUPFAM" id="SSF53822">
    <property type="entry name" value="Periplasmic binding protein-like I"/>
    <property type="match status" value="1"/>
</dbReference>
<reference evidence="5 8" key="1">
    <citation type="submission" date="2021-11" db="EMBL/GenBank/DDBJ databases">
        <title>Draft genome sequence of Capnocytophaga sp. strain KC07075 isolated from cat oral cavity.</title>
        <authorList>
            <person name="Suzuki M."/>
            <person name="Imaoka K."/>
            <person name="Kimura M."/>
            <person name="Morikawa S."/>
            <person name="Maeda K."/>
        </authorList>
    </citation>
    <scope>NUCLEOTIDE SEQUENCE</scope>
    <source>
        <strain evidence="5">KC07075</strain>
        <strain evidence="6 8">KC07079</strain>
    </source>
</reference>
<dbReference type="RefSeq" id="WP_264846075.1">
    <property type="nucleotide sequence ID" value="NZ_BPMA01000017.1"/>
</dbReference>
<gene>
    <name evidence="5" type="ORF">RCZ15_09990</name>
    <name evidence="6" type="ORF">RCZ16_22110</name>
</gene>
<dbReference type="SMART" id="SM00354">
    <property type="entry name" value="HTH_LACI"/>
    <property type="match status" value="1"/>
</dbReference>
<evidence type="ECO:0000313" key="6">
    <source>
        <dbReference type="EMBL" id="GJM53895.1"/>
    </source>
</evidence>
<dbReference type="GO" id="GO:0000976">
    <property type="term" value="F:transcription cis-regulatory region binding"/>
    <property type="evidence" value="ECO:0007669"/>
    <property type="project" value="TreeGrafter"/>
</dbReference>
<dbReference type="InterPro" id="IPR000843">
    <property type="entry name" value="HTH_LacI"/>
</dbReference>
<dbReference type="EMBL" id="BQKA01000018">
    <property type="protein sequence ID" value="GJM50024.1"/>
    <property type="molecule type" value="Genomic_DNA"/>
</dbReference>
<evidence type="ECO:0000313" key="5">
    <source>
        <dbReference type="EMBL" id="GJM50024.1"/>
    </source>
</evidence>
<dbReference type="Gene3D" id="1.10.260.40">
    <property type="entry name" value="lambda repressor-like DNA-binding domains"/>
    <property type="match status" value="1"/>
</dbReference>
<dbReference type="InterPro" id="IPR001761">
    <property type="entry name" value="Peripla_BP/Lac1_sug-bd_dom"/>
</dbReference>
<dbReference type="CDD" id="cd01392">
    <property type="entry name" value="HTH_LacI"/>
    <property type="match status" value="1"/>
</dbReference>
<dbReference type="Proteomes" id="UP001207736">
    <property type="component" value="Unassembled WGS sequence"/>
</dbReference>
<dbReference type="AlphaFoldDB" id="A0AAV5ARR5"/>
<evidence type="ECO:0000256" key="2">
    <source>
        <dbReference type="ARBA" id="ARBA00023125"/>
    </source>
</evidence>
<evidence type="ECO:0000259" key="4">
    <source>
        <dbReference type="PROSITE" id="PS50932"/>
    </source>
</evidence>
<comment type="caution">
    <text evidence="5">The sequence shown here is derived from an EMBL/GenBank/DDBJ whole genome shotgun (WGS) entry which is preliminary data.</text>
</comment>
<keyword evidence="3" id="KW-0804">Transcription</keyword>
<proteinExistence type="predicted"/>
<evidence type="ECO:0000256" key="1">
    <source>
        <dbReference type="ARBA" id="ARBA00023015"/>
    </source>
</evidence>
<keyword evidence="1" id="KW-0805">Transcription regulation</keyword>
<keyword evidence="2" id="KW-0238">DNA-binding</keyword>
<dbReference type="Pfam" id="PF00532">
    <property type="entry name" value="Peripla_BP_1"/>
    <property type="match status" value="1"/>
</dbReference>
<dbReference type="GO" id="GO:0003700">
    <property type="term" value="F:DNA-binding transcription factor activity"/>
    <property type="evidence" value="ECO:0007669"/>
    <property type="project" value="TreeGrafter"/>
</dbReference>
<dbReference type="Gene3D" id="3.40.50.2300">
    <property type="match status" value="2"/>
</dbReference>
<evidence type="ECO:0000313" key="7">
    <source>
        <dbReference type="Proteomes" id="UP001207736"/>
    </source>
</evidence>
<accession>A0AAV5ARR5</accession>
<evidence type="ECO:0000256" key="3">
    <source>
        <dbReference type="ARBA" id="ARBA00023163"/>
    </source>
</evidence>
<dbReference type="CDD" id="cd06267">
    <property type="entry name" value="PBP1_LacI_sugar_binding-like"/>
    <property type="match status" value="1"/>
</dbReference>
<organism evidence="5 7">
    <name type="scientific">Capnocytophaga catalasegens</name>
    <dbReference type="NCBI Taxonomy" id="1004260"/>
    <lineage>
        <taxon>Bacteria</taxon>
        <taxon>Pseudomonadati</taxon>
        <taxon>Bacteroidota</taxon>
        <taxon>Flavobacteriia</taxon>
        <taxon>Flavobacteriales</taxon>
        <taxon>Flavobacteriaceae</taxon>
        <taxon>Capnocytophaga</taxon>
    </lineage>
</organism>
<dbReference type="PROSITE" id="PS50932">
    <property type="entry name" value="HTH_LACI_2"/>
    <property type="match status" value="1"/>
</dbReference>
<sequence length="339" mass="38636">MKKRITIKQLAKELNVSISTVSKSLNNSKEISEETKERIRAFAQVHNYKPNPIALRLKNKRSQNIGVIIPEIAHDFFSTVVSGIEQVAYKKGYNITVCFTNEQFDREVQNMDTLANTNIDGFIIAVSKETQQLKDYHHLREAINQGFPIVLFDRIIDSIYCDKVISDDAMAAYNATNNLIETGYRRIALLTIPDYISIGQLRTQGYKNALNDAGYPIDDNLILPVEDIHSDQIIIDFFDTRIFDAVVCANEFLALKVIRQAHDRGIKIPQQLGIIGFADGFLARNSYPKLTAIDQHPYEMGKTAAKLLIKTIERNNEEKPFRTEIIKTTLIERETTRKL</sequence>
<keyword evidence="8" id="KW-1185">Reference proteome</keyword>
<dbReference type="SUPFAM" id="SSF47413">
    <property type="entry name" value="lambda repressor-like DNA-binding domains"/>
    <property type="match status" value="1"/>
</dbReference>
<dbReference type="InterPro" id="IPR028082">
    <property type="entry name" value="Peripla_BP_I"/>
</dbReference>
<evidence type="ECO:0000313" key="8">
    <source>
        <dbReference type="Proteomes" id="UP001208692"/>
    </source>
</evidence>
<dbReference type="EMBL" id="BQKB01000051">
    <property type="protein sequence ID" value="GJM53895.1"/>
    <property type="molecule type" value="Genomic_DNA"/>
</dbReference>
<protein>
    <submittedName>
        <fullName evidence="5">LacI family transcriptional regulator</fullName>
    </submittedName>
</protein>
<feature type="domain" description="HTH lacI-type" evidence="4">
    <location>
        <begin position="5"/>
        <end position="59"/>
    </location>
</feature>
<dbReference type="InterPro" id="IPR010982">
    <property type="entry name" value="Lambda_DNA-bd_dom_sf"/>
</dbReference>
<dbReference type="Pfam" id="PF00356">
    <property type="entry name" value="LacI"/>
    <property type="match status" value="1"/>
</dbReference>
<dbReference type="PANTHER" id="PTHR30146">
    <property type="entry name" value="LACI-RELATED TRANSCRIPTIONAL REPRESSOR"/>
    <property type="match status" value="1"/>
</dbReference>
<dbReference type="PANTHER" id="PTHR30146:SF109">
    <property type="entry name" value="HTH-TYPE TRANSCRIPTIONAL REGULATOR GALS"/>
    <property type="match status" value="1"/>
</dbReference>
<name>A0AAV5ARR5_9FLAO</name>